<organism evidence="1 2">
    <name type="scientific">Brassica campestris</name>
    <name type="common">Field mustard</name>
    <dbReference type="NCBI Taxonomy" id="3711"/>
    <lineage>
        <taxon>Eukaryota</taxon>
        <taxon>Viridiplantae</taxon>
        <taxon>Streptophyta</taxon>
        <taxon>Embryophyta</taxon>
        <taxon>Tracheophyta</taxon>
        <taxon>Spermatophyta</taxon>
        <taxon>Magnoliopsida</taxon>
        <taxon>eudicotyledons</taxon>
        <taxon>Gunneridae</taxon>
        <taxon>Pentapetalae</taxon>
        <taxon>rosids</taxon>
        <taxon>malvids</taxon>
        <taxon>Brassicales</taxon>
        <taxon>Brassicaceae</taxon>
        <taxon>Brassiceae</taxon>
        <taxon>Brassica</taxon>
    </lineage>
</organism>
<protein>
    <submittedName>
        <fullName evidence="1">Uncharacterized protein</fullName>
    </submittedName>
</protein>
<dbReference type="AlphaFoldDB" id="A0A8D9D515"/>
<dbReference type="Proteomes" id="UP000694005">
    <property type="component" value="Chromosome A06"/>
</dbReference>
<sequence>MFRVKDPKARETTRSMFDLSRLLERLDFSEMKFSFYFLGYEDTSTDPTERLNQI</sequence>
<dbReference type="Gramene" id="A06p15910.2_BraZ1">
    <property type="protein sequence ID" value="A06p15910.2_BraZ1.CDS"/>
    <property type="gene ID" value="A06g15910.2_BraZ1"/>
</dbReference>
<proteinExistence type="predicted"/>
<gene>
    <name evidence="1" type="ORF">BRAPAZ1V2_A06P15910.2</name>
</gene>
<name>A0A8D9D515_BRACM</name>
<evidence type="ECO:0000313" key="1">
    <source>
        <dbReference type="EMBL" id="CAG7869351.1"/>
    </source>
</evidence>
<dbReference type="EMBL" id="LS974622">
    <property type="protein sequence ID" value="CAG7869351.1"/>
    <property type="molecule type" value="Genomic_DNA"/>
</dbReference>
<accession>A0A8D9D515</accession>
<reference evidence="1 2" key="1">
    <citation type="submission" date="2021-07" db="EMBL/GenBank/DDBJ databases">
        <authorList>
            <consortium name="Genoscope - CEA"/>
            <person name="William W."/>
        </authorList>
    </citation>
    <scope>NUCLEOTIDE SEQUENCE [LARGE SCALE GENOMIC DNA]</scope>
</reference>
<evidence type="ECO:0000313" key="2">
    <source>
        <dbReference type="Proteomes" id="UP000694005"/>
    </source>
</evidence>